<dbReference type="Pfam" id="PF07082">
    <property type="entry name" value="DUF1350"/>
    <property type="match status" value="1"/>
</dbReference>
<comment type="caution">
    <text evidence="3">The sequence shown here is derived from an EMBL/GenBank/DDBJ whole genome shotgun (WGS) entry which is preliminary data.</text>
</comment>
<feature type="signal peptide" evidence="2">
    <location>
        <begin position="1"/>
        <end position="16"/>
    </location>
</feature>
<keyword evidence="2" id="KW-0732">Signal</keyword>
<keyword evidence="4" id="KW-1185">Reference proteome</keyword>
<proteinExistence type="predicted"/>
<feature type="chain" id="PRO_5044235463" description="DUF726 domain-containing protein" evidence="2">
    <location>
        <begin position="17"/>
        <end position="402"/>
    </location>
</feature>
<feature type="region of interest" description="Disordered" evidence="1">
    <location>
        <begin position="25"/>
        <end position="51"/>
    </location>
</feature>
<evidence type="ECO:0000256" key="2">
    <source>
        <dbReference type="SAM" id="SignalP"/>
    </source>
</evidence>
<name>A0AB34JI76_PRYPA</name>
<reference evidence="3 4" key="1">
    <citation type="journal article" date="2024" name="Science">
        <title>Giant polyketide synthase enzymes in the biosynthesis of giant marine polyether toxins.</title>
        <authorList>
            <person name="Fallon T.R."/>
            <person name="Shende V.V."/>
            <person name="Wierzbicki I.H."/>
            <person name="Pendleton A.L."/>
            <person name="Watervoot N.F."/>
            <person name="Auber R.P."/>
            <person name="Gonzalez D.J."/>
            <person name="Wisecaver J.H."/>
            <person name="Moore B.S."/>
        </authorList>
    </citation>
    <scope>NUCLEOTIDE SEQUENCE [LARGE SCALE GENOMIC DNA]</scope>
    <source>
        <strain evidence="3 4">12B1</strain>
    </source>
</reference>
<gene>
    <name evidence="3" type="ORF">AB1Y20_022235</name>
</gene>
<evidence type="ECO:0000256" key="1">
    <source>
        <dbReference type="SAM" id="MobiDB-lite"/>
    </source>
</evidence>
<accession>A0AB34JI76</accession>
<evidence type="ECO:0000313" key="3">
    <source>
        <dbReference type="EMBL" id="KAL1520663.1"/>
    </source>
</evidence>
<sequence length="402" mass="41098">MLLAAALLLRCPPLLPSPRAPPPLSIATGAYAPDDDWPSAAQQSRPPPAANRWQRIGDCDVLLPDEGVPCAGLIHFVGGAMVGAAPLQAYRPFLEGLGAGGGSALGVVATPVGGLSGLDHWQAATEVMLRWAAARRALDHALFLRGDPSTDTLPVVGVGHSLGAKLLLLLGSDRRMCDALGPPRVANALLSYNSAPAAAAAPALAEAAALADAARRGGLAAVGAVGGEAARAVGAVRGGEAMGAALASWTAAAAAAARGGGAAAPAADFSPSAEETETLILSSYAVRRNLVVRFADDAIDQSSGLARLLQRRFTDATHGIGGRLDFKRLDGTHATPNAPSVGELLDGVDWGLAAQLGVEAAARKAVEGARRAEREREAACAVIVEFLERERGDLLWFPEQDM</sequence>
<evidence type="ECO:0008006" key="5">
    <source>
        <dbReference type="Google" id="ProtNLM"/>
    </source>
</evidence>
<protein>
    <recommendedName>
        <fullName evidence="5">DUF726 domain-containing protein</fullName>
    </recommendedName>
</protein>
<dbReference type="PANTHER" id="PTHR34127:SF1">
    <property type="entry name" value="OS04G0405600 PROTEIN"/>
    <property type="match status" value="1"/>
</dbReference>
<dbReference type="Proteomes" id="UP001515480">
    <property type="component" value="Unassembled WGS sequence"/>
</dbReference>
<dbReference type="InterPro" id="IPR010765">
    <property type="entry name" value="DUF1350"/>
</dbReference>
<dbReference type="AlphaFoldDB" id="A0AB34JI76"/>
<dbReference type="EMBL" id="JBGBPQ010000008">
    <property type="protein sequence ID" value="KAL1520663.1"/>
    <property type="molecule type" value="Genomic_DNA"/>
</dbReference>
<organism evidence="3 4">
    <name type="scientific">Prymnesium parvum</name>
    <name type="common">Toxic golden alga</name>
    <dbReference type="NCBI Taxonomy" id="97485"/>
    <lineage>
        <taxon>Eukaryota</taxon>
        <taxon>Haptista</taxon>
        <taxon>Haptophyta</taxon>
        <taxon>Prymnesiophyceae</taxon>
        <taxon>Prymnesiales</taxon>
        <taxon>Prymnesiaceae</taxon>
        <taxon>Prymnesium</taxon>
    </lineage>
</organism>
<dbReference type="PANTHER" id="PTHR34127">
    <property type="entry name" value="OS04G0405600 PROTEIN"/>
    <property type="match status" value="1"/>
</dbReference>
<evidence type="ECO:0000313" key="4">
    <source>
        <dbReference type="Proteomes" id="UP001515480"/>
    </source>
</evidence>